<accession>A0A2W4YYW5</accession>
<feature type="domain" description="GH29D-like beta-sandwich" evidence="3">
    <location>
        <begin position="805"/>
        <end position="858"/>
    </location>
</feature>
<dbReference type="FunFam" id="3.30.2080.10:FF:000001">
    <property type="entry name" value="Alpha-1,2-mannosidase subfamily"/>
    <property type="match status" value="1"/>
</dbReference>
<dbReference type="InterPro" id="IPR014718">
    <property type="entry name" value="GH-type_carb-bd"/>
</dbReference>
<dbReference type="Proteomes" id="UP000248614">
    <property type="component" value="Unassembled WGS sequence"/>
</dbReference>
<dbReference type="Pfam" id="PF07971">
    <property type="entry name" value="Glyco_hydro_92"/>
    <property type="match status" value="1"/>
</dbReference>
<dbReference type="PANTHER" id="PTHR12143:SF39">
    <property type="entry name" value="SECRETED PROTEIN"/>
    <property type="match status" value="1"/>
</dbReference>
<dbReference type="InterPro" id="IPR005887">
    <property type="entry name" value="GH92_a_mannosidase_put"/>
</dbReference>
<organism evidence="5 6">
    <name type="scientific">Sphingomonas hengshuiensis</name>
    <dbReference type="NCBI Taxonomy" id="1609977"/>
    <lineage>
        <taxon>Bacteria</taxon>
        <taxon>Pseudomonadati</taxon>
        <taxon>Pseudomonadota</taxon>
        <taxon>Alphaproteobacteria</taxon>
        <taxon>Sphingomonadales</taxon>
        <taxon>Sphingomonadaceae</taxon>
        <taxon>Sphingomonas</taxon>
    </lineage>
</organism>
<dbReference type="InterPro" id="IPR041371">
    <property type="entry name" value="GH92_N"/>
</dbReference>
<sequence length="1027" mass="111330">MADLVSAAGRLARGYGRRPGGARGVRRFAGAMLLALAIPAIGPAMAQDADDPVQWVDPMIGTDGDGHVFPGATLPFGMVQLSPSNTRDGWKWTSGYHYSDTVIDGFAHTHISGAGLGALGDILLMPTRVAGTAAGALDRPGTGYRSRFSHDRERAQAGYYRVHLNDADVDVELTTTLRTGFHRYRFNGAADRYVVIDPIHAVGDDHALESGIEVISDREIRGWRRTIGSSAGARTVYFVARFSQPFERAQLTEADRPVAGRQGTGAARRTYVRFARDIARVEVAVALSHASAAGALANFRAEAEGRDFDTVRRAAQDAWRRRLSAIRIDEADPARKRVFYTASYHAAIAPNLVSDVTGDYRVEGRVLRSEIPQFSNFSNWDTYRAVHPLLTIVDPDMAGGIVASMVSRHRDAGLLLPSWEAVGHDNRVMIGYPIVSIIADAVIKGLPGVDPNSAYAAIRASAFDRTRHSNVYDLNGMDGYLRYGFVPADVASSVSKTTEQNYEDWAIGQVAAKLGRTHDAALFAGRATGWRQLYDPAGGWLLPRLADGRFAPMRRDDWGDLNRHYVSGNIWAYSAYTPHDMAAAIRLHGGRAAYGDWLDAIFRDATPIGGEQHVDLSGFVGRYGHGDEPGHQMPYLFNLAGQPGRTQYYVNRVLRDMYSDRPDGLVNNDDLGQMSAWYVFSTLGFYPVAPGDLTYQIGAPYHRRATVTLPGGRAFVVEADGLSPRNIHVQSATLDGRPLTVSYLTHAQLLAGGTLRFVMGATPSRWGTGAADSSLGAFDDRAPVAVAQRAPWAPYDPVDDPRFAATRDVTLRADGGTIRYTRGAGAPAPGSTRYGAPVRIDRDTVLRAAAFDPALGRSTTLARHYVRSMLKGAPAGFPRIAIAEDGIGYGAKDGAMLIDGIVGGPAYGDKRWTGRVGDITATIDLGSAKPARTLTIGYLDDAMNGIMPPRRIEVLAGDDPDRLVPVGHRDIGPWGGVAQKVERIAIPLPGRAYRHYRIRGVAWGDLPASLKPPGRPAWLFLDEINLQ</sequence>
<evidence type="ECO:0000259" key="2">
    <source>
        <dbReference type="Pfam" id="PF07971"/>
    </source>
</evidence>
<evidence type="ECO:0000256" key="1">
    <source>
        <dbReference type="SAM" id="SignalP"/>
    </source>
</evidence>
<dbReference type="InterPro" id="IPR012939">
    <property type="entry name" value="Glyco_hydro_92"/>
</dbReference>
<dbReference type="InterPro" id="IPR050883">
    <property type="entry name" value="PNGase"/>
</dbReference>
<dbReference type="AlphaFoldDB" id="A0A2W4YYW5"/>
<evidence type="ECO:0000313" key="6">
    <source>
        <dbReference type="Proteomes" id="UP000248614"/>
    </source>
</evidence>
<dbReference type="Pfam" id="PF13290">
    <property type="entry name" value="CHB_HEX_C_1"/>
    <property type="match status" value="1"/>
</dbReference>
<dbReference type="PANTHER" id="PTHR12143">
    <property type="entry name" value="PEPTIDE N-GLYCANASE PNGASE -RELATED"/>
    <property type="match status" value="1"/>
</dbReference>
<feature type="signal peptide" evidence="1">
    <location>
        <begin position="1"/>
        <end position="46"/>
    </location>
</feature>
<gene>
    <name evidence="5" type="ORF">DI632_12800</name>
</gene>
<evidence type="ECO:0000259" key="4">
    <source>
        <dbReference type="Pfam" id="PF17678"/>
    </source>
</evidence>
<protein>
    <recommendedName>
        <fullName evidence="7">Glycoside hydrolase family 92 protein</fullName>
    </recommendedName>
</protein>
<feature type="domain" description="Glycosyl hydrolase family 92 N-terminal" evidence="4">
    <location>
        <begin position="55"/>
        <end position="288"/>
    </location>
</feature>
<dbReference type="GO" id="GO:0006516">
    <property type="term" value="P:glycoprotein catabolic process"/>
    <property type="evidence" value="ECO:0007669"/>
    <property type="project" value="TreeGrafter"/>
</dbReference>
<feature type="chain" id="PRO_5015978431" description="Glycoside hydrolase family 92 protein" evidence="1">
    <location>
        <begin position="47"/>
        <end position="1027"/>
    </location>
</feature>
<name>A0A2W4YYW5_9SPHN</name>
<dbReference type="InterPro" id="IPR059177">
    <property type="entry name" value="GH29D-like_dom"/>
</dbReference>
<comment type="caution">
    <text evidence="5">The sequence shown here is derived from an EMBL/GenBank/DDBJ whole genome shotgun (WGS) entry which is preliminary data.</text>
</comment>
<dbReference type="NCBIfam" id="TIGR01180">
    <property type="entry name" value="aman2_put"/>
    <property type="match status" value="1"/>
</dbReference>
<dbReference type="Gene3D" id="1.20.1610.10">
    <property type="entry name" value="alpha-1,2-mannosidases domains"/>
    <property type="match status" value="1"/>
</dbReference>
<dbReference type="GO" id="GO:0005975">
    <property type="term" value="P:carbohydrate metabolic process"/>
    <property type="evidence" value="ECO:0007669"/>
    <property type="project" value="InterPro"/>
</dbReference>
<dbReference type="Gene3D" id="2.70.98.10">
    <property type="match status" value="1"/>
</dbReference>
<dbReference type="Gene3D" id="3.30.2080.10">
    <property type="entry name" value="GH92 mannosidase domain"/>
    <property type="match status" value="1"/>
</dbReference>
<evidence type="ECO:0000313" key="5">
    <source>
        <dbReference type="EMBL" id="PZO74696.1"/>
    </source>
</evidence>
<dbReference type="EMBL" id="QFNF01000039">
    <property type="protein sequence ID" value="PZO74696.1"/>
    <property type="molecule type" value="Genomic_DNA"/>
</dbReference>
<dbReference type="GO" id="GO:0000224">
    <property type="term" value="F:peptide-N4-(N-acetyl-beta-glucosaminyl)asparagine amidase activity"/>
    <property type="evidence" value="ECO:0007669"/>
    <property type="project" value="TreeGrafter"/>
</dbReference>
<dbReference type="Pfam" id="PF17678">
    <property type="entry name" value="Glyco_hydro_92N"/>
    <property type="match status" value="1"/>
</dbReference>
<reference evidence="5 6" key="1">
    <citation type="submission" date="2017-08" db="EMBL/GenBank/DDBJ databases">
        <title>Infants hospitalized years apart are colonized by the same room-sourced microbial strains.</title>
        <authorList>
            <person name="Brooks B."/>
            <person name="Olm M.R."/>
            <person name="Firek B.A."/>
            <person name="Baker R."/>
            <person name="Thomas B.C."/>
            <person name="Morowitz M.J."/>
            <person name="Banfield J.F."/>
        </authorList>
    </citation>
    <scope>NUCLEOTIDE SEQUENCE [LARGE SCALE GENOMIC DNA]</scope>
    <source>
        <strain evidence="5">S2_018_000_R3_110</strain>
    </source>
</reference>
<keyword evidence="1" id="KW-0732">Signal</keyword>
<dbReference type="GO" id="GO:0005829">
    <property type="term" value="C:cytosol"/>
    <property type="evidence" value="ECO:0007669"/>
    <property type="project" value="TreeGrafter"/>
</dbReference>
<dbReference type="GO" id="GO:0030246">
    <property type="term" value="F:carbohydrate binding"/>
    <property type="evidence" value="ECO:0007669"/>
    <property type="project" value="InterPro"/>
</dbReference>
<dbReference type="SUPFAM" id="SSF48208">
    <property type="entry name" value="Six-hairpin glycosidases"/>
    <property type="match status" value="1"/>
</dbReference>
<feature type="domain" description="Glycosyl hydrolase family 92" evidence="2">
    <location>
        <begin position="295"/>
        <end position="760"/>
    </location>
</feature>
<evidence type="ECO:0008006" key="7">
    <source>
        <dbReference type="Google" id="ProtNLM"/>
    </source>
</evidence>
<dbReference type="Gene3D" id="1.20.1050.60">
    <property type="entry name" value="alpha-1,2-mannosidase"/>
    <property type="match status" value="1"/>
</dbReference>
<dbReference type="InterPro" id="IPR008928">
    <property type="entry name" value="6-hairpin_glycosidase_sf"/>
</dbReference>
<evidence type="ECO:0000259" key="3">
    <source>
        <dbReference type="Pfam" id="PF13290"/>
    </source>
</evidence>
<proteinExistence type="predicted"/>